<evidence type="ECO:0000313" key="2">
    <source>
        <dbReference type="Proteomes" id="UP000003042"/>
    </source>
</evidence>
<reference evidence="1 2" key="1">
    <citation type="submission" date="2008-02" db="EMBL/GenBank/DDBJ databases">
        <title>Annotation of Escherichia albertii TW07627.</title>
        <authorList>
            <person name="Sutton G."/>
            <person name="Whittam T.S."/>
            <person name="Sebastian Y."/>
        </authorList>
    </citation>
    <scope>NUCLEOTIDE SEQUENCE [LARGE SCALE GENOMIC DNA]</scope>
    <source>
        <strain evidence="1 2">TW07627</strain>
    </source>
</reference>
<gene>
    <name evidence="1" type="ORF">ESCAB7627_2741</name>
</gene>
<name>A0ABC9NM11_ESCAT</name>
<accession>A0ABC9NM11</accession>
<dbReference type="Proteomes" id="UP000003042">
    <property type="component" value="Unassembled WGS sequence"/>
</dbReference>
<dbReference type="AlphaFoldDB" id="A0ABC9NM11"/>
<dbReference type="EMBL" id="ABKX01000007">
    <property type="protein sequence ID" value="EDS91304.1"/>
    <property type="molecule type" value="Genomic_DNA"/>
</dbReference>
<organism evidence="1 2">
    <name type="scientific">Escherichia albertii (strain TW07627)</name>
    <dbReference type="NCBI Taxonomy" id="502347"/>
    <lineage>
        <taxon>Bacteria</taxon>
        <taxon>Pseudomonadati</taxon>
        <taxon>Pseudomonadota</taxon>
        <taxon>Gammaproteobacteria</taxon>
        <taxon>Enterobacterales</taxon>
        <taxon>Enterobacteriaceae</taxon>
        <taxon>Escherichia</taxon>
    </lineage>
</organism>
<evidence type="ECO:0000313" key="1">
    <source>
        <dbReference type="EMBL" id="EDS91304.1"/>
    </source>
</evidence>
<proteinExistence type="predicted"/>
<comment type="caution">
    <text evidence="1">The sequence shown here is derived from an EMBL/GenBank/DDBJ whole genome shotgun (WGS) entry which is preliminary data.</text>
</comment>
<protein>
    <submittedName>
        <fullName evidence="1">Uncharacterized protein</fullName>
    </submittedName>
</protein>
<sequence length="47" mass="5486">MKVFHGAFYTYMLNKQKYVAENKAILCVKIDFSLPDLQFTLSLNNDI</sequence>